<comment type="caution">
    <text evidence="1">The sequence shown here is derived from an EMBL/GenBank/DDBJ whole genome shotgun (WGS) entry which is preliminary data.</text>
</comment>
<organism evidence="1 2">
    <name type="scientific">Streptomyces griseorubens</name>
    <dbReference type="NCBI Taxonomy" id="66897"/>
    <lineage>
        <taxon>Bacteria</taxon>
        <taxon>Bacillati</taxon>
        <taxon>Actinomycetota</taxon>
        <taxon>Actinomycetes</taxon>
        <taxon>Kitasatosporales</taxon>
        <taxon>Streptomycetaceae</taxon>
        <taxon>Streptomyces</taxon>
        <taxon>Streptomyces althioticus group</taxon>
    </lineage>
</organism>
<sequence length="141" mass="15176">MLQDLTQSSNVSVHSDDALVGKVKAAITADDEKRKENEDEPLRRKPALVPILPTELPRQFEVTLWDVFHTLARAGAATARTECHARRCTHGRESSRRRVGARCAVPDGGPARLLTVTVAPGAGATPSVCRPLSAQGQGMLM</sequence>
<reference evidence="1 2" key="1">
    <citation type="submission" date="2014-04" db="EMBL/GenBank/DDBJ databases">
        <title>Draft genome sequence of the novel Streptomyces griseorubens JSD-1 playing a role in carbon and nitrogen cycle.</title>
        <authorList>
            <consortium name="Shanghai Jiao Tong University"/>
            <person name="Feng H."/>
            <person name="Sun Y."/>
            <person name="Zhi Y."/>
            <person name="Mao L."/>
            <person name="Luo Y."/>
            <person name="Wei X."/>
            <person name="Zhou P."/>
        </authorList>
    </citation>
    <scope>NUCLEOTIDE SEQUENCE [LARGE SCALE GENOMIC DNA]</scope>
    <source>
        <strain evidence="1 2">JSD-1</strain>
    </source>
</reference>
<dbReference type="RefSeq" id="WP_033275419.1">
    <property type="nucleotide sequence ID" value="NZ_KL503830.1"/>
</dbReference>
<dbReference type="Proteomes" id="UP000027632">
    <property type="component" value="Unassembled WGS sequence"/>
</dbReference>
<proteinExistence type="predicted"/>
<name>A0ABR4STX5_9ACTN</name>
<accession>A0ABR4STX5</accession>
<evidence type="ECO:0000313" key="1">
    <source>
        <dbReference type="EMBL" id="KEG38520.1"/>
    </source>
</evidence>
<gene>
    <name evidence="1" type="ORF">DJ64_21335</name>
</gene>
<dbReference type="EMBL" id="JJMG01000225">
    <property type="protein sequence ID" value="KEG38520.1"/>
    <property type="molecule type" value="Genomic_DNA"/>
</dbReference>
<keyword evidence="2" id="KW-1185">Reference proteome</keyword>
<protein>
    <submittedName>
        <fullName evidence="1">Uncharacterized protein</fullName>
    </submittedName>
</protein>
<evidence type="ECO:0000313" key="2">
    <source>
        <dbReference type="Proteomes" id="UP000027632"/>
    </source>
</evidence>